<dbReference type="AlphaFoldDB" id="A0A378VUS8"/>
<dbReference type="EMBL" id="UGRI01000001">
    <property type="protein sequence ID" value="SUA19951.1"/>
    <property type="molecule type" value="Genomic_DNA"/>
</dbReference>
<proteinExistence type="predicted"/>
<gene>
    <name evidence="1" type="ORF">NCTC11421_00028</name>
</gene>
<reference evidence="1" key="1">
    <citation type="submission" date="2018-06" db="EMBL/GenBank/DDBJ databases">
        <authorList>
            <consortium name="Pathogen Informatics"/>
            <person name="Doyle S."/>
        </authorList>
    </citation>
    <scope>NUCLEOTIDE SEQUENCE [LARGE SCALE GENOMIC DNA]</scope>
    <source>
        <strain evidence="1">NCTC11421</strain>
    </source>
</reference>
<name>A0A378VUS8_NEIGO</name>
<evidence type="ECO:0000313" key="1">
    <source>
        <dbReference type="EMBL" id="SUA19951.1"/>
    </source>
</evidence>
<organism evidence="1">
    <name type="scientific">Neisseria gonorrhoeae</name>
    <dbReference type="NCBI Taxonomy" id="485"/>
    <lineage>
        <taxon>Bacteria</taxon>
        <taxon>Pseudomonadati</taxon>
        <taxon>Pseudomonadota</taxon>
        <taxon>Betaproteobacteria</taxon>
        <taxon>Neisseriales</taxon>
        <taxon>Neisseriaceae</taxon>
        <taxon>Neisseria</taxon>
    </lineage>
</organism>
<sequence>MRLACIATIEAYRPLPESAIDVSLFFQPFYNRYGLFVIITKHRQQFLMGIGRLEP</sequence>
<protein>
    <submittedName>
        <fullName evidence="1">Uncharacterized protein</fullName>
    </submittedName>
</protein>
<accession>A0A378VUS8</accession>